<comment type="similarity">
    <text evidence="2">Belongs to the MLF family.</text>
</comment>
<sequence length="227" mass="25584">MFDKISRRHEEHKAERELARAEKAEDDLFGFGAFDRMFRAQERAMDRMMRGMEEDMSLVSRNDGDNFFGGMLSAGQPQGQYSSQVYVTSTTRGADGKTVTEQYQSSTVGDAERQLREQQEMYSNSGTGMDKMALERTMGDQGRKVIRSRNRTTGEQNTQDMFRGGLTEDQATEFDQRWQRDAAPNLPQHGASGMKALGGARYSSIGDAQDGQSRGRRYEQRQLTGGI</sequence>
<evidence type="ECO:0000256" key="4">
    <source>
        <dbReference type="ARBA" id="ARBA00022553"/>
    </source>
</evidence>
<evidence type="ECO:0000256" key="2">
    <source>
        <dbReference type="ARBA" id="ARBA00008332"/>
    </source>
</evidence>
<accession>A0A7J6MXC3</accession>
<keyword evidence="4" id="KW-0597">Phosphoprotein</keyword>
<evidence type="ECO:0000256" key="1">
    <source>
        <dbReference type="ARBA" id="ARBA00004496"/>
    </source>
</evidence>
<keyword evidence="3" id="KW-0963">Cytoplasm</keyword>
<feature type="region of interest" description="Disordered" evidence="5">
    <location>
        <begin position="1"/>
        <end position="20"/>
    </location>
</feature>
<dbReference type="GO" id="GO:0005737">
    <property type="term" value="C:cytoplasm"/>
    <property type="evidence" value="ECO:0007669"/>
    <property type="project" value="UniProtKB-SubCell"/>
</dbReference>
<dbReference type="AlphaFoldDB" id="A0A7J6MXC3"/>
<dbReference type="Pfam" id="PF10248">
    <property type="entry name" value="Mlf1IP"/>
    <property type="match status" value="1"/>
</dbReference>
<comment type="subcellular location">
    <subcellularLocation>
        <location evidence="1">Cytoplasm</location>
    </subcellularLocation>
</comment>
<proteinExistence type="inferred from homology"/>
<protein>
    <recommendedName>
        <fullName evidence="8">Myeloid leukemia factor</fullName>
    </recommendedName>
</protein>
<evidence type="ECO:0008006" key="8">
    <source>
        <dbReference type="Google" id="ProtNLM"/>
    </source>
</evidence>
<dbReference type="Proteomes" id="UP000591131">
    <property type="component" value="Unassembled WGS sequence"/>
</dbReference>
<dbReference type="EMBL" id="JAAPAO010000036">
    <property type="protein sequence ID" value="KAF4676278.1"/>
    <property type="molecule type" value="Genomic_DNA"/>
</dbReference>
<dbReference type="OrthoDB" id="8707547at2759"/>
<evidence type="ECO:0000313" key="6">
    <source>
        <dbReference type="EMBL" id="KAF4676278.1"/>
    </source>
</evidence>
<dbReference type="InterPro" id="IPR019376">
    <property type="entry name" value="Myeloid_leukemia_factor"/>
</dbReference>
<keyword evidence="7" id="KW-1185">Reference proteome</keyword>
<name>A0A7J6MXC3_PERCH</name>
<comment type="caution">
    <text evidence="6">The sequence shown here is derived from an EMBL/GenBank/DDBJ whole genome shotgun (WGS) entry which is preliminary data.</text>
</comment>
<reference evidence="6 7" key="1">
    <citation type="submission" date="2020-04" db="EMBL/GenBank/DDBJ databases">
        <title>Perkinsus chesapeaki whole genome sequence.</title>
        <authorList>
            <person name="Bogema D.R."/>
        </authorList>
    </citation>
    <scope>NUCLEOTIDE SEQUENCE [LARGE SCALE GENOMIC DNA]</scope>
    <source>
        <strain evidence="6">ATCC PRA-425</strain>
    </source>
</reference>
<organism evidence="6 7">
    <name type="scientific">Perkinsus chesapeaki</name>
    <name type="common">Clam parasite</name>
    <name type="synonym">Perkinsus andrewsi</name>
    <dbReference type="NCBI Taxonomy" id="330153"/>
    <lineage>
        <taxon>Eukaryota</taxon>
        <taxon>Sar</taxon>
        <taxon>Alveolata</taxon>
        <taxon>Perkinsozoa</taxon>
        <taxon>Perkinsea</taxon>
        <taxon>Perkinsida</taxon>
        <taxon>Perkinsidae</taxon>
        <taxon>Perkinsus</taxon>
    </lineage>
</organism>
<gene>
    <name evidence="6" type="ORF">FOL47_006434</name>
</gene>
<evidence type="ECO:0000256" key="5">
    <source>
        <dbReference type="SAM" id="MobiDB-lite"/>
    </source>
</evidence>
<evidence type="ECO:0000256" key="3">
    <source>
        <dbReference type="ARBA" id="ARBA00022490"/>
    </source>
</evidence>
<evidence type="ECO:0000313" key="7">
    <source>
        <dbReference type="Proteomes" id="UP000591131"/>
    </source>
</evidence>
<feature type="region of interest" description="Disordered" evidence="5">
    <location>
        <begin position="183"/>
        <end position="227"/>
    </location>
</feature>